<evidence type="ECO:0000313" key="9">
    <source>
        <dbReference type="EMBL" id="CBK23307.2"/>
    </source>
</evidence>
<evidence type="ECO:0000256" key="3">
    <source>
        <dbReference type="ARBA" id="ARBA00022853"/>
    </source>
</evidence>
<dbReference type="AlphaFoldDB" id="D8M5G8"/>
<evidence type="ECO:0000256" key="6">
    <source>
        <dbReference type="ARBA" id="ARBA00023242"/>
    </source>
</evidence>
<evidence type="ECO:0000256" key="1">
    <source>
        <dbReference type="ARBA" id="ARBA00004123"/>
    </source>
</evidence>
<dbReference type="PANTHER" id="PTHR23356">
    <property type="entry name" value="DPY30-RELATED"/>
    <property type="match status" value="1"/>
</dbReference>
<evidence type="ECO:0000256" key="8">
    <source>
        <dbReference type="SAM" id="MobiDB-lite"/>
    </source>
</evidence>
<evidence type="ECO:0000256" key="5">
    <source>
        <dbReference type="ARBA" id="ARBA00023163"/>
    </source>
</evidence>
<dbReference type="InterPro" id="IPR007858">
    <property type="entry name" value="Dpy-30_motif"/>
</dbReference>
<comment type="similarity">
    <text evidence="2">Belongs to the dpy-30 family.</text>
</comment>
<keyword evidence="3" id="KW-0156">Chromatin regulator</keyword>
<dbReference type="CDD" id="cd22965">
    <property type="entry name" value="DD_DPY30_SDC1"/>
    <property type="match status" value="1"/>
</dbReference>
<evidence type="ECO:0000256" key="7">
    <source>
        <dbReference type="ARBA" id="ARBA00044172"/>
    </source>
</evidence>
<evidence type="ECO:0000256" key="4">
    <source>
        <dbReference type="ARBA" id="ARBA00023015"/>
    </source>
</evidence>
<dbReference type="GeneID" id="24920310"/>
<dbReference type="PANTHER" id="PTHR23356:SF16">
    <property type="entry name" value="DPY30 DOMAIN CONTAINING 2"/>
    <property type="match status" value="1"/>
</dbReference>
<keyword evidence="10" id="KW-1185">Reference proteome</keyword>
<dbReference type="RefSeq" id="XP_012897355.1">
    <property type="nucleotide sequence ID" value="XM_013041901.1"/>
</dbReference>
<dbReference type="Gene3D" id="1.20.890.10">
    <property type="entry name" value="cAMP-dependent protein kinase regulatory subunit, dimerization-anchoring domain"/>
    <property type="match status" value="1"/>
</dbReference>
<dbReference type="GO" id="GO:0006325">
    <property type="term" value="P:chromatin organization"/>
    <property type="evidence" value="ECO:0007669"/>
    <property type="project" value="UniProtKB-KW"/>
</dbReference>
<keyword evidence="6" id="KW-0539">Nucleus</keyword>
<dbReference type="OMA" id="NFNDQPT"/>
<dbReference type="OrthoDB" id="417678at2759"/>
<proteinExistence type="inferred from homology"/>
<evidence type="ECO:0000313" key="10">
    <source>
        <dbReference type="Proteomes" id="UP000008312"/>
    </source>
</evidence>
<protein>
    <recommendedName>
        <fullName evidence="7">Protein dpy-30 homolog</fullName>
    </recommendedName>
</protein>
<organism evidence="9">
    <name type="scientific">Blastocystis hominis</name>
    <dbReference type="NCBI Taxonomy" id="12968"/>
    <lineage>
        <taxon>Eukaryota</taxon>
        <taxon>Sar</taxon>
        <taxon>Stramenopiles</taxon>
        <taxon>Bigyra</taxon>
        <taxon>Opalozoa</taxon>
        <taxon>Opalinata</taxon>
        <taxon>Blastocystidae</taxon>
        <taxon>Blastocystis</taxon>
    </lineage>
</organism>
<name>D8M5G8_BLAHO</name>
<dbReference type="GO" id="GO:0048188">
    <property type="term" value="C:Set1C/COMPASS complex"/>
    <property type="evidence" value="ECO:0007669"/>
    <property type="project" value="InterPro"/>
</dbReference>
<feature type="region of interest" description="Disordered" evidence="8">
    <location>
        <begin position="1"/>
        <end position="39"/>
    </location>
</feature>
<keyword evidence="5" id="KW-0804">Transcription</keyword>
<sequence length="88" mass="9701">MQPYPQKPTQDSQVSTIPPQESTPPVDDSSVNTSGDDLKSLPIRAYLDKTVVPILLLGLAETAKERPSNPIEFLANFLLQNNPQVKKE</sequence>
<feature type="compositionally biased region" description="Polar residues" evidence="8">
    <location>
        <begin position="7"/>
        <end position="20"/>
    </location>
</feature>
<dbReference type="Proteomes" id="UP000008312">
    <property type="component" value="Unassembled WGS sequence"/>
</dbReference>
<keyword evidence="4" id="KW-0805">Transcription regulation</keyword>
<dbReference type="InterPro" id="IPR049629">
    <property type="entry name" value="DPY30_SDC1_DD"/>
</dbReference>
<dbReference type="InterPro" id="IPR037856">
    <property type="entry name" value="Sdc1/DPY30"/>
</dbReference>
<accession>D8M5G8</accession>
<gene>
    <name evidence="9" type="ORF">GSBLH_T00003199001</name>
</gene>
<dbReference type="Pfam" id="PF05186">
    <property type="entry name" value="Dpy-30"/>
    <property type="match status" value="1"/>
</dbReference>
<comment type="subcellular location">
    <subcellularLocation>
        <location evidence="1">Nucleus</location>
    </subcellularLocation>
</comment>
<dbReference type="InParanoid" id="D8M5G8"/>
<reference evidence="9" key="1">
    <citation type="submission" date="2010-02" db="EMBL/GenBank/DDBJ databases">
        <title>Sequencing and annotation of the Blastocystis hominis genome.</title>
        <authorList>
            <person name="Wincker P."/>
        </authorList>
    </citation>
    <scope>NUCLEOTIDE SEQUENCE</scope>
    <source>
        <strain evidence="9">Singapore isolate B</strain>
    </source>
</reference>
<evidence type="ECO:0000256" key="2">
    <source>
        <dbReference type="ARBA" id="ARBA00010849"/>
    </source>
</evidence>
<dbReference type="EMBL" id="FN668659">
    <property type="protein sequence ID" value="CBK23307.2"/>
    <property type="molecule type" value="Genomic_DNA"/>
</dbReference>